<evidence type="ECO:0000256" key="1">
    <source>
        <dbReference type="ARBA" id="ARBA00004613"/>
    </source>
</evidence>
<evidence type="ECO:0000256" key="8">
    <source>
        <dbReference type="SAM" id="Phobius"/>
    </source>
</evidence>
<organism evidence="9 10">
    <name type="scientific">Bathycoccus prasinos</name>
    <dbReference type="NCBI Taxonomy" id="41875"/>
    <lineage>
        <taxon>Eukaryota</taxon>
        <taxon>Viridiplantae</taxon>
        <taxon>Chlorophyta</taxon>
        <taxon>Mamiellophyceae</taxon>
        <taxon>Mamiellales</taxon>
        <taxon>Bathycoccaceae</taxon>
        <taxon>Bathycoccus</taxon>
    </lineage>
</organism>
<keyword evidence="3" id="KW-0964">Secreted</keyword>
<proteinExistence type="inferred from homology"/>
<feature type="compositionally biased region" description="Basic and acidic residues" evidence="7">
    <location>
        <begin position="89"/>
        <end position="99"/>
    </location>
</feature>
<gene>
    <name evidence="9" type="ORF">Bathy06g02490</name>
</gene>
<comment type="similarity">
    <text evidence="2">Belongs to the glutathione peroxidase family.</text>
</comment>
<evidence type="ECO:0000256" key="7">
    <source>
        <dbReference type="SAM" id="MobiDB-lite"/>
    </source>
</evidence>
<dbReference type="InterPro" id="IPR000889">
    <property type="entry name" value="Glutathione_peroxidase"/>
</dbReference>
<dbReference type="EMBL" id="FO082273">
    <property type="protein sequence ID" value="CCO17316.1"/>
    <property type="molecule type" value="Genomic_DNA"/>
</dbReference>
<keyword evidence="10" id="KW-1185">Reference proteome</keyword>
<dbReference type="AlphaFoldDB" id="K8EH03"/>
<evidence type="ECO:0000256" key="2">
    <source>
        <dbReference type="ARBA" id="ARBA00006926"/>
    </source>
</evidence>
<dbReference type="GeneID" id="19015229"/>
<dbReference type="STRING" id="41875.K8EH03"/>
<dbReference type="Proteomes" id="UP000198341">
    <property type="component" value="Chromosome 6"/>
</dbReference>
<dbReference type="Pfam" id="PF00255">
    <property type="entry name" value="GSHPx"/>
    <property type="match status" value="1"/>
</dbReference>
<dbReference type="GO" id="GO:0006979">
    <property type="term" value="P:response to oxidative stress"/>
    <property type="evidence" value="ECO:0007669"/>
    <property type="project" value="InterPro"/>
</dbReference>
<keyword evidence="8" id="KW-0812">Transmembrane</keyword>
<dbReference type="RefSeq" id="XP_007512716.1">
    <property type="nucleotide sequence ID" value="XM_007512654.1"/>
</dbReference>
<comment type="subcellular location">
    <subcellularLocation>
        <location evidence="1">Secreted</location>
    </subcellularLocation>
</comment>
<evidence type="ECO:0000256" key="3">
    <source>
        <dbReference type="ARBA" id="ARBA00022525"/>
    </source>
</evidence>
<evidence type="ECO:0000313" key="10">
    <source>
        <dbReference type="Proteomes" id="UP000198341"/>
    </source>
</evidence>
<dbReference type="PANTHER" id="PTHR11592">
    <property type="entry name" value="GLUTATHIONE PEROXIDASE"/>
    <property type="match status" value="1"/>
</dbReference>
<feature type="compositionally biased region" description="Gly residues" evidence="7">
    <location>
        <begin position="50"/>
        <end position="59"/>
    </location>
</feature>
<feature type="transmembrane region" description="Helical" evidence="8">
    <location>
        <begin position="21"/>
        <end position="41"/>
    </location>
</feature>
<keyword evidence="8" id="KW-1133">Transmembrane helix</keyword>
<keyword evidence="8" id="KW-0472">Membrane</keyword>
<dbReference type="KEGG" id="bpg:Bathy06g02490"/>
<dbReference type="InterPro" id="IPR036249">
    <property type="entry name" value="Thioredoxin-like_sf"/>
</dbReference>
<reference evidence="9 10" key="1">
    <citation type="submission" date="2011-10" db="EMBL/GenBank/DDBJ databases">
        <authorList>
            <person name="Genoscope - CEA"/>
        </authorList>
    </citation>
    <scope>NUCLEOTIDE SEQUENCE [LARGE SCALE GENOMIC DNA]</scope>
    <source>
        <strain evidence="9 10">RCC 1105</strain>
    </source>
</reference>
<dbReference type="PANTHER" id="PTHR11592:SF88">
    <property type="entry name" value="GLUTATHIONE PEROXIDASE-RELATED"/>
    <property type="match status" value="1"/>
</dbReference>
<evidence type="ECO:0000256" key="4">
    <source>
        <dbReference type="ARBA" id="ARBA00022559"/>
    </source>
</evidence>
<dbReference type="SUPFAM" id="SSF52833">
    <property type="entry name" value="Thioredoxin-like"/>
    <property type="match status" value="1"/>
</dbReference>
<sequence length="289" mass="32144">MGSENGSKATTATSKSSLSRMGAMIILSLFAFVLFSMTTTLGNSSSNSSLGGGEGGLGGGRRRVHTKMANLASESPEMLGLTVQKREKKRETTSEDDEKRRRRGGQAKLGANADHVSEKEEEREIIMLPHVRTNIYDPLPNQFQLNGEPFDFTSLRGKVSLFANVASFAGLRERFASKDVQIVSYPCNQFGHQEPGTPEEILKFAKEHAYPEDAILMQKVDVNGKNADENWKLLKAAFKNKDVFWNFEKFLVDRNGVPKKRYGSTWSKDIAKDIETLLSEEEEQAGEDL</sequence>
<evidence type="ECO:0000313" key="9">
    <source>
        <dbReference type="EMBL" id="CCO17316.1"/>
    </source>
</evidence>
<dbReference type="OrthoDB" id="446890at2759"/>
<evidence type="ECO:0000256" key="6">
    <source>
        <dbReference type="ARBA" id="ARBA00023002"/>
    </source>
</evidence>
<evidence type="ECO:0000256" key="5">
    <source>
        <dbReference type="ARBA" id="ARBA00022729"/>
    </source>
</evidence>
<dbReference type="CDD" id="cd00340">
    <property type="entry name" value="GSH_Peroxidase"/>
    <property type="match status" value="1"/>
</dbReference>
<name>K8EH03_9CHLO</name>
<accession>K8EH03</accession>
<keyword evidence="5" id="KW-0732">Signal</keyword>
<keyword evidence="4 9" id="KW-0575">Peroxidase</keyword>
<protein>
    <submittedName>
        <fullName evidence="9">Glutathione peroxidase</fullName>
    </submittedName>
</protein>
<feature type="region of interest" description="Disordered" evidence="7">
    <location>
        <begin position="43"/>
        <end position="62"/>
    </location>
</feature>
<dbReference type="PROSITE" id="PS51355">
    <property type="entry name" value="GLUTATHIONE_PEROXID_3"/>
    <property type="match status" value="1"/>
</dbReference>
<feature type="region of interest" description="Disordered" evidence="7">
    <location>
        <begin position="72"/>
        <end position="121"/>
    </location>
</feature>
<dbReference type="Gene3D" id="3.40.30.10">
    <property type="entry name" value="Glutaredoxin"/>
    <property type="match status" value="1"/>
</dbReference>
<dbReference type="GO" id="GO:0005576">
    <property type="term" value="C:extracellular region"/>
    <property type="evidence" value="ECO:0007669"/>
    <property type="project" value="UniProtKB-SubCell"/>
</dbReference>
<dbReference type="GO" id="GO:0004602">
    <property type="term" value="F:glutathione peroxidase activity"/>
    <property type="evidence" value="ECO:0007669"/>
    <property type="project" value="TreeGrafter"/>
</dbReference>
<dbReference type="eggNOG" id="KOG1651">
    <property type="taxonomic scope" value="Eukaryota"/>
</dbReference>
<keyword evidence="6" id="KW-0560">Oxidoreductase</keyword>